<evidence type="ECO:0000256" key="6">
    <source>
        <dbReference type="ARBA" id="ARBA00022906"/>
    </source>
</evidence>
<dbReference type="InterPro" id="IPR027469">
    <property type="entry name" value="Cation_efflux_TMD_sf"/>
</dbReference>
<organism evidence="13 14">
    <name type="scientific">Alkalimarinus alittae</name>
    <dbReference type="NCBI Taxonomy" id="2961619"/>
    <lineage>
        <taxon>Bacteria</taxon>
        <taxon>Pseudomonadati</taxon>
        <taxon>Pseudomonadota</taxon>
        <taxon>Gammaproteobacteria</taxon>
        <taxon>Alteromonadales</taxon>
        <taxon>Alteromonadaceae</taxon>
        <taxon>Alkalimarinus</taxon>
    </lineage>
</organism>
<feature type="region of interest" description="Disordered" evidence="9">
    <location>
        <begin position="1"/>
        <end position="20"/>
    </location>
</feature>
<keyword evidence="3" id="KW-0813">Transport</keyword>
<dbReference type="InterPro" id="IPR036837">
    <property type="entry name" value="Cation_efflux_CTD_sf"/>
</dbReference>
<dbReference type="Gene3D" id="3.30.70.1350">
    <property type="entry name" value="Cation efflux protein, cytoplasmic domain"/>
    <property type="match status" value="1"/>
</dbReference>
<dbReference type="PANTHER" id="PTHR43840">
    <property type="entry name" value="MITOCHONDRIAL METAL TRANSPORTER 1-RELATED"/>
    <property type="match status" value="1"/>
</dbReference>
<evidence type="ECO:0000256" key="9">
    <source>
        <dbReference type="SAM" id="MobiDB-lite"/>
    </source>
</evidence>
<evidence type="ECO:0000313" key="13">
    <source>
        <dbReference type="EMBL" id="UZE94869.1"/>
    </source>
</evidence>
<dbReference type="InterPro" id="IPR027470">
    <property type="entry name" value="Cation_efflux_CTD"/>
</dbReference>
<dbReference type="NCBIfam" id="TIGR01297">
    <property type="entry name" value="CDF"/>
    <property type="match status" value="1"/>
</dbReference>
<name>A0ABY6MYF9_9ALTE</name>
<evidence type="ECO:0000256" key="1">
    <source>
        <dbReference type="ARBA" id="ARBA00004141"/>
    </source>
</evidence>
<evidence type="ECO:0000256" key="7">
    <source>
        <dbReference type="ARBA" id="ARBA00022989"/>
    </source>
</evidence>
<keyword evidence="14" id="KW-1185">Reference proteome</keyword>
<dbReference type="SUPFAM" id="SSF161111">
    <property type="entry name" value="Cation efflux protein transmembrane domain-like"/>
    <property type="match status" value="1"/>
</dbReference>
<protein>
    <submittedName>
        <fullName evidence="13">Cation diffusion facilitator family transporter</fullName>
    </submittedName>
</protein>
<dbReference type="PANTHER" id="PTHR43840:SF15">
    <property type="entry name" value="MITOCHONDRIAL METAL TRANSPORTER 1-RELATED"/>
    <property type="match status" value="1"/>
</dbReference>
<keyword evidence="4" id="KW-0410">Iron transport</keyword>
<dbReference type="Pfam" id="PF16916">
    <property type="entry name" value="ZT_dimer"/>
    <property type="match status" value="1"/>
</dbReference>
<dbReference type="Pfam" id="PF01545">
    <property type="entry name" value="Cation_efflux"/>
    <property type="match status" value="1"/>
</dbReference>
<keyword evidence="8 10" id="KW-0472">Membrane</keyword>
<proteinExistence type="inferred from homology"/>
<dbReference type="InterPro" id="IPR002524">
    <property type="entry name" value="Cation_efflux"/>
</dbReference>
<dbReference type="SUPFAM" id="SSF160240">
    <property type="entry name" value="Cation efflux protein cytoplasmic domain-like"/>
    <property type="match status" value="1"/>
</dbReference>
<evidence type="ECO:0000256" key="5">
    <source>
        <dbReference type="ARBA" id="ARBA00022692"/>
    </source>
</evidence>
<evidence type="ECO:0000256" key="2">
    <source>
        <dbReference type="ARBA" id="ARBA00010212"/>
    </source>
</evidence>
<accession>A0ABY6MYF9</accession>
<dbReference type="InterPro" id="IPR050291">
    <property type="entry name" value="CDF_Transporter"/>
</dbReference>
<comment type="subcellular location">
    <subcellularLocation>
        <location evidence="1">Membrane</location>
        <topology evidence="1">Multi-pass membrane protein</topology>
    </subcellularLocation>
</comment>
<feature type="domain" description="Cation efflux protein cytoplasmic" evidence="12">
    <location>
        <begin position="229"/>
        <end position="305"/>
    </location>
</feature>
<evidence type="ECO:0000313" key="14">
    <source>
        <dbReference type="Proteomes" id="UP001163739"/>
    </source>
</evidence>
<evidence type="ECO:0000256" key="4">
    <source>
        <dbReference type="ARBA" id="ARBA00022496"/>
    </source>
</evidence>
<keyword evidence="6" id="KW-0862">Zinc</keyword>
<dbReference type="Gene3D" id="1.20.1510.10">
    <property type="entry name" value="Cation efflux protein transmembrane domain"/>
    <property type="match status" value="1"/>
</dbReference>
<keyword evidence="7 10" id="KW-1133">Transmembrane helix</keyword>
<keyword evidence="6" id="KW-0406">Ion transport</keyword>
<keyword evidence="6" id="KW-0864">Zinc transport</keyword>
<dbReference type="InterPro" id="IPR058533">
    <property type="entry name" value="Cation_efflux_TM"/>
</dbReference>
<evidence type="ECO:0000256" key="8">
    <source>
        <dbReference type="ARBA" id="ARBA00023136"/>
    </source>
</evidence>
<keyword evidence="4" id="KW-0408">Iron</keyword>
<evidence type="ECO:0000256" key="10">
    <source>
        <dbReference type="SAM" id="Phobius"/>
    </source>
</evidence>
<reference evidence="13" key="1">
    <citation type="submission" date="2022-06" db="EMBL/GenBank/DDBJ databases">
        <title>Alkalimarinus sp. nov., isolated from gut of a Alitta virens.</title>
        <authorList>
            <person name="Yang A.I."/>
            <person name="Shin N.-R."/>
        </authorList>
    </citation>
    <scope>NUCLEOTIDE SEQUENCE</scope>
    <source>
        <strain evidence="13">A2M4</strain>
    </source>
</reference>
<evidence type="ECO:0000256" key="3">
    <source>
        <dbReference type="ARBA" id="ARBA00022448"/>
    </source>
</evidence>
<feature type="transmembrane region" description="Helical" evidence="10">
    <location>
        <begin position="176"/>
        <end position="209"/>
    </location>
</feature>
<keyword evidence="5 10" id="KW-0812">Transmembrane</keyword>
<dbReference type="RefSeq" id="WP_265046361.1">
    <property type="nucleotide sequence ID" value="NZ_CP100390.1"/>
</dbReference>
<feature type="domain" description="Cation efflux protein transmembrane" evidence="11">
    <location>
        <begin position="31"/>
        <end position="224"/>
    </location>
</feature>
<evidence type="ECO:0000259" key="12">
    <source>
        <dbReference type="Pfam" id="PF16916"/>
    </source>
</evidence>
<sequence>MHNHDIAHQAAHSTQKENSDQFQKEAQRVTLIGMVIDIILGVLKVVFGVVSHSYALVADGLHSFSDALTDILVIAITKYSRLEPDADHPYGHERFETLGTVVLGALLIAVAGAMAWDSVIRLINSTAIEIPTWPALIIATLSIVAKELIYRYTFHIGTLIKSDLIIANAWHSRTDALSSIVVFIGIAGAMSGFSWLDAAAAVVVALMIAKVGWDLSWDSVKELVDTAIPQEEIDELRQFIKQTPGINNVHDLRSRHMGPDIILDLHLQVRSSISVSEGHQIGLKVTKRLKQQYPHIKDVTFHIDAEDDDHNGEHITSASLPLRDEVIRTLKNAWLGTIDIDDNHRINLHYLDNQVSVEIFLDTDEKLPADILKKLSAQTESIDWLGDLTLWYPHK</sequence>
<dbReference type="EMBL" id="CP100390">
    <property type="protein sequence ID" value="UZE94869.1"/>
    <property type="molecule type" value="Genomic_DNA"/>
</dbReference>
<gene>
    <name evidence="13" type="ORF">NKI27_12360</name>
</gene>
<comment type="similarity">
    <text evidence="2">Belongs to the cation diffusion facilitator (CDF) transporter (TC 2.A.4) family. FieF subfamily.</text>
</comment>
<feature type="transmembrane region" description="Helical" evidence="10">
    <location>
        <begin position="97"/>
        <end position="116"/>
    </location>
</feature>
<feature type="transmembrane region" description="Helical" evidence="10">
    <location>
        <begin position="29"/>
        <end position="50"/>
    </location>
</feature>
<dbReference type="Proteomes" id="UP001163739">
    <property type="component" value="Chromosome"/>
</dbReference>
<evidence type="ECO:0000259" key="11">
    <source>
        <dbReference type="Pfam" id="PF01545"/>
    </source>
</evidence>